<sequence>MPSLRTEVDNTGIEARLRKERSCQINSLLPGISTTWDSLLKYKPSTISSTNDSKSNVDTDRVVVPGYITSQRSAKQCEFFQLVDPSLKLAIQIVLPRPNINSHILGSAKGGAEPPQTTRKSVLENASEREDSMVGDIQAHTPVQVVGSIVARKAPPKQTTQSSRSTECKREENTVQRLDPFVGSIDLISHIEIRADSISPLNSFPSETIAAYDTVFPPEMRHLQFRTDHELRRRIRLRSRVAANIRQRMLGLGFDEIETPLLFKSTPEGAREFIVPTRRKGMAYALPQSPQQYKQVLMASGISRYFQFARCFRDEDLRADRQPEFTQLDLEMSFAGAPQVMRTVEDIILNAVWPSVPGIAAIRKADTIKDDAESASGPDSDGLTFPRVSYHEVMARYGSDKPDTRLGSEISRIDDWLPSNMKGMLTSLEDPIVEMIKIDMHGCSPSESGQFIRSFLDAPSSSGYANNPDGIPGVSVYDPSKPLCGLSSFGYEGASKLEEDFEPEPGDIFIVQSRVKAPFTGGSTVLGNLRRDIHQSAVSQGLIPAPVGFSALWVIDFPLFSPTDQSEPGQGGMAGICSTHHPFTAPKPGQDLSKLFSDPLAIIGDHYDLVINGVEVGGGSRRIHLAEMQELVFREILRMKPERVEDFRHLLNALKSGCPPHAGFALGFDRLMAMLTDTPSVRDVIAFPKHTDGQDRFVGSPSELTEEQLATYHLAIVDRDLDEPRPQISLKA</sequence>
<evidence type="ECO:0000256" key="3">
    <source>
        <dbReference type="ARBA" id="ARBA00022741"/>
    </source>
</evidence>
<dbReference type="EC" id="6.1.1.12" evidence="9"/>
<evidence type="ECO:0000256" key="2">
    <source>
        <dbReference type="ARBA" id="ARBA00022598"/>
    </source>
</evidence>
<evidence type="ECO:0000256" key="6">
    <source>
        <dbReference type="ARBA" id="ARBA00023146"/>
    </source>
</evidence>
<evidence type="ECO:0000313" key="10">
    <source>
        <dbReference type="Proteomes" id="UP001161757"/>
    </source>
</evidence>
<keyword evidence="4" id="KW-0067">ATP-binding</keyword>
<dbReference type="InterPro" id="IPR004524">
    <property type="entry name" value="Asp-tRNA-ligase_1"/>
</dbReference>
<proteinExistence type="inferred from homology"/>
<dbReference type="EMBL" id="JAJGCB010000013">
    <property type="protein sequence ID" value="KAJ8989670.1"/>
    <property type="molecule type" value="Genomic_DNA"/>
</dbReference>
<dbReference type="InterPro" id="IPR004115">
    <property type="entry name" value="GAD-like_sf"/>
</dbReference>
<dbReference type="PRINTS" id="PR01042">
    <property type="entry name" value="TRNASYNTHASP"/>
</dbReference>
<dbReference type="Gene3D" id="3.30.930.10">
    <property type="entry name" value="Bira Bifunctional Protein, Domain 2"/>
    <property type="match status" value="1"/>
</dbReference>
<organism evidence="9 10">
    <name type="scientific">Exophiala dermatitidis</name>
    <name type="common">Black yeast-like fungus</name>
    <name type="synonym">Wangiella dermatitidis</name>
    <dbReference type="NCBI Taxonomy" id="5970"/>
    <lineage>
        <taxon>Eukaryota</taxon>
        <taxon>Fungi</taxon>
        <taxon>Dikarya</taxon>
        <taxon>Ascomycota</taxon>
        <taxon>Pezizomycotina</taxon>
        <taxon>Eurotiomycetes</taxon>
        <taxon>Chaetothyriomycetidae</taxon>
        <taxon>Chaetothyriales</taxon>
        <taxon>Herpotrichiellaceae</taxon>
        <taxon>Exophiala</taxon>
    </lineage>
</organism>
<evidence type="ECO:0000259" key="8">
    <source>
        <dbReference type="PROSITE" id="PS50862"/>
    </source>
</evidence>
<gene>
    <name evidence="9" type="primary">MSD1</name>
    <name evidence="9" type="ORF">HRR80_006390</name>
</gene>
<keyword evidence="6" id="KW-0030">Aminoacyl-tRNA synthetase</keyword>
<dbReference type="PROSITE" id="PS50862">
    <property type="entry name" value="AA_TRNA_LIGASE_II"/>
    <property type="match status" value="1"/>
</dbReference>
<accession>A0AAN6IT38</accession>
<dbReference type="Pfam" id="PF00152">
    <property type="entry name" value="tRNA-synt_2"/>
    <property type="match status" value="1"/>
</dbReference>
<dbReference type="HAMAP" id="MF_00044">
    <property type="entry name" value="Asp_tRNA_synth_type1"/>
    <property type="match status" value="1"/>
</dbReference>
<dbReference type="AlphaFoldDB" id="A0AAN6IT38"/>
<comment type="similarity">
    <text evidence="1">Belongs to the class-II aminoacyl-tRNA synthetase family. Type 1 subfamily.</text>
</comment>
<dbReference type="SUPFAM" id="SSF55681">
    <property type="entry name" value="Class II aaRS and biotin synthetases"/>
    <property type="match status" value="1"/>
</dbReference>
<dbReference type="GO" id="GO:0004815">
    <property type="term" value="F:aspartate-tRNA ligase activity"/>
    <property type="evidence" value="ECO:0007669"/>
    <property type="project" value="UniProtKB-EC"/>
</dbReference>
<comment type="caution">
    <text evidence="9">The sequence shown here is derived from an EMBL/GenBank/DDBJ whole genome shotgun (WGS) entry which is preliminary data.</text>
</comment>
<dbReference type="NCBIfam" id="TIGR00459">
    <property type="entry name" value="aspS_bact"/>
    <property type="match status" value="1"/>
</dbReference>
<dbReference type="Proteomes" id="UP001161757">
    <property type="component" value="Unassembled WGS sequence"/>
</dbReference>
<dbReference type="InterPro" id="IPR045864">
    <property type="entry name" value="aa-tRNA-synth_II/BPL/LPL"/>
</dbReference>
<protein>
    <submittedName>
        <fullName evidence="9">Aspartate--tRNA ligase msd1</fullName>
        <ecNumber evidence="9">6.1.1.12</ecNumber>
    </submittedName>
</protein>
<dbReference type="PANTHER" id="PTHR22594">
    <property type="entry name" value="ASPARTYL/LYSYL-TRNA SYNTHETASE"/>
    <property type="match status" value="1"/>
</dbReference>
<dbReference type="GO" id="GO:0005524">
    <property type="term" value="F:ATP binding"/>
    <property type="evidence" value="ECO:0007669"/>
    <property type="project" value="UniProtKB-KW"/>
</dbReference>
<name>A0AAN6IT38_EXODE</name>
<dbReference type="InterPro" id="IPR002312">
    <property type="entry name" value="Asp/Asn-tRNA-synth_IIb"/>
</dbReference>
<feature type="domain" description="Aminoacyl-transfer RNA synthetases class-II family profile" evidence="8">
    <location>
        <begin position="235"/>
        <end position="701"/>
    </location>
</feature>
<feature type="region of interest" description="Disordered" evidence="7">
    <location>
        <begin position="153"/>
        <end position="172"/>
    </location>
</feature>
<dbReference type="GO" id="GO:0006422">
    <property type="term" value="P:aspartyl-tRNA aminoacylation"/>
    <property type="evidence" value="ECO:0007669"/>
    <property type="project" value="TreeGrafter"/>
</dbReference>
<evidence type="ECO:0000256" key="5">
    <source>
        <dbReference type="ARBA" id="ARBA00022917"/>
    </source>
</evidence>
<evidence type="ECO:0000256" key="7">
    <source>
        <dbReference type="SAM" id="MobiDB-lite"/>
    </source>
</evidence>
<dbReference type="InterPro" id="IPR004364">
    <property type="entry name" value="Aa-tRNA-synt_II"/>
</dbReference>
<evidence type="ECO:0000313" key="9">
    <source>
        <dbReference type="EMBL" id="KAJ8989670.1"/>
    </source>
</evidence>
<evidence type="ECO:0000256" key="4">
    <source>
        <dbReference type="ARBA" id="ARBA00022840"/>
    </source>
</evidence>
<reference evidence="9" key="1">
    <citation type="submission" date="2023-01" db="EMBL/GenBank/DDBJ databases">
        <title>Exophiala dermititidis isolated from Cystic Fibrosis Patient.</title>
        <authorList>
            <person name="Kurbessoian T."/>
            <person name="Crocker A."/>
            <person name="Murante D."/>
            <person name="Hogan D.A."/>
            <person name="Stajich J.E."/>
        </authorList>
    </citation>
    <scope>NUCLEOTIDE SEQUENCE</scope>
    <source>
        <strain evidence="9">Ex8</strain>
    </source>
</reference>
<dbReference type="PANTHER" id="PTHR22594:SF5">
    <property type="entry name" value="ASPARTATE--TRNA LIGASE, MITOCHONDRIAL"/>
    <property type="match status" value="1"/>
</dbReference>
<dbReference type="Gene3D" id="3.30.1360.30">
    <property type="entry name" value="GAD-like domain"/>
    <property type="match status" value="1"/>
</dbReference>
<evidence type="ECO:0000256" key="1">
    <source>
        <dbReference type="ARBA" id="ARBA00006303"/>
    </source>
</evidence>
<keyword evidence="2 9" id="KW-0436">Ligase</keyword>
<dbReference type="InterPro" id="IPR006195">
    <property type="entry name" value="aa-tRNA-synth_II"/>
</dbReference>
<dbReference type="GO" id="GO:0005739">
    <property type="term" value="C:mitochondrion"/>
    <property type="evidence" value="ECO:0007669"/>
    <property type="project" value="TreeGrafter"/>
</dbReference>
<keyword evidence="3" id="KW-0547">Nucleotide-binding</keyword>
<keyword evidence="5" id="KW-0648">Protein biosynthesis</keyword>